<reference evidence="3 4" key="1">
    <citation type="journal article" date="2019" name="Nat. Ecol. Evol.">
        <title>Megaphylogeny resolves global patterns of mushroom evolution.</title>
        <authorList>
            <person name="Varga T."/>
            <person name="Krizsan K."/>
            <person name="Foldi C."/>
            <person name="Dima B."/>
            <person name="Sanchez-Garcia M."/>
            <person name="Sanchez-Ramirez S."/>
            <person name="Szollosi G.J."/>
            <person name="Szarkandi J.G."/>
            <person name="Papp V."/>
            <person name="Albert L."/>
            <person name="Andreopoulos W."/>
            <person name="Angelini C."/>
            <person name="Antonin V."/>
            <person name="Barry K.W."/>
            <person name="Bougher N.L."/>
            <person name="Buchanan P."/>
            <person name="Buyck B."/>
            <person name="Bense V."/>
            <person name="Catcheside P."/>
            <person name="Chovatia M."/>
            <person name="Cooper J."/>
            <person name="Damon W."/>
            <person name="Desjardin D."/>
            <person name="Finy P."/>
            <person name="Geml J."/>
            <person name="Haridas S."/>
            <person name="Hughes K."/>
            <person name="Justo A."/>
            <person name="Karasinski D."/>
            <person name="Kautmanova I."/>
            <person name="Kiss B."/>
            <person name="Kocsube S."/>
            <person name="Kotiranta H."/>
            <person name="LaButti K.M."/>
            <person name="Lechner B.E."/>
            <person name="Liimatainen K."/>
            <person name="Lipzen A."/>
            <person name="Lukacs Z."/>
            <person name="Mihaltcheva S."/>
            <person name="Morgado L.N."/>
            <person name="Niskanen T."/>
            <person name="Noordeloos M.E."/>
            <person name="Ohm R.A."/>
            <person name="Ortiz-Santana B."/>
            <person name="Ovrebo C."/>
            <person name="Racz N."/>
            <person name="Riley R."/>
            <person name="Savchenko A."/>
            <person name="Shiryaev A."/>
            <person name="Soop K."/>
            <person name="Spirin V."/>
            <person name="Szebenyi C."/>
            <person name="Tomsovsky M."/>
            <person name="Tulloss R.E."/>
            <person name="Uehling J."/>
            <person name="Grigoriev I.V."/>
            <person name="Vagvolgyi C."/>
            <person name="Papp T."/>
            <person name="Martin F.M."/>
            <person name="Miettinen O."/>
            <person name="Hibbett D.S."/>
            <person name="Nagy L.G."/>
        </authorList>
    </citation>
    <scope>NUCLEOTIDE SEQUENCE [LARGE SCALE GENOMIC DNA]</scope>
    <source>
        <strain evidence="3 4">HHB13444</strain>
    </source>
</reference>
<evidence type="ECO:0000313" key="4">
    <source>
        <dbReference type="Proteomes" id="UP000308197"/>
    </source>
</evidence>
<evidence type="ECO:0000259" key="2">
    <source>
        <dbReference type="Pfam" id="PF17667"/>
    </source>
</evidence>
<organism evidence="3 4">
    <name type="scientific">Polyporus arcularius HHB13444</name>
    <dbReference type="NCBI Taxonomy" id="1314778"/>
    <lineage>
        <taxon>Eukaryota</taxon>
        <taxon>Fungi</taxon>
        <taxon>Dikarya</taxon>
        <taxon>Basidiomycota</taxon>
        <taxon>Agaricomycotina</taxon>
        <taxon>Agaricomycetes</taxon>
        <taxon>Polyporales</taxon>
        <taxon>Polyporaceae</taxon>
        <taxon>Polyporus</taxon>
    </lineage>
</organism>
<feature type="compositionally biased region" description="Polar residues" evidence="1">
    <location>
        <begin position="469"/>
        <end position="482"/>
    </location>
</feature>
<dbReference type="GO" id="GO:0004672">
    <property type="term" value="F:protein kinase activity"/>
    <property type="evidence" value="ECO:0007669"/>
    <property type="project" value="InterPro"/>
</dbReference>
<feature type="domain" description="Fungal-type protein kinase" evidence="2">
    <location>
        <begin position="479"/>
        <end position="620"/>
    </location>
</feature>
<feature type="region of interest" description="Disordered" evidence="1">
    <location>
        <begin position="763"/>
        <end position="795"/>
    </location>
</feature>
<feature type="region of interest" description="Disordered" evidence="1">
    <location>
        <begin position="459"/>
        <end position="493"/>
    </location>
</feature>
<dbReference type="InterPro" id="IPR040976">
    <property type="entry name" value="Pkinase_fungal"/>
</dbReference>
<name>A0A5C3NVV6_9APHY</name>
<evidence type="ECO:0000313" key="3">
    <source>
        <dbReference type="EMBL" id="TFK81464.1"/>
    </source>
</evidence>
<keyword evidence="4" id="KW-1185">Reference proteome</keyword>
<protein>
    <recommendedName>
        <fullName evidence="2">Fungal-type protein kinase domain-containing protein</fullName>
    </recommendedName>
</protein>
<dbReference type="SUPFAM" id="SSF56112">
    <property type="entry name" value="Protein kinase-like (PK-like)"/>
    <property type="match status" value="1"/>
</dbReference>
<dbReference type="STRING" id="1314778.A0A5C3NVV6"/>
<dbReference type="Gene3D" id="1.10.510.10">
    <property type="entry name" value="Transferase(Phosphotransferase) domain 1"/>
    <property type="match status" value="1"/>
</dbReference>
<proteinExistence type="predicted"/>
<feature type="region of interest" description="Disordered" evidence="1">
    <location>
        <begin position="841"/>
        <end position="925"/>
    </location>
</feature>
<gene>
    <name evidence="3" type="ORF">K466DRAFT_557872</name>
</gene>
<evidence type="ECO:0000256" key="1">
    <source>
        <dbReference type="SAM" id="MobiDB-lite"/>
    </source>
</evidence>
<dbReference type="AlphaFoldDB" id="A0A5C3NVV6"/>
<feature type="compositionally biased region" description="Basic and acidic residues" evidence="1">
    <location>
        <begin position="893"/>
        <end position="925"/>
    </location>
</feature>
<dbReference type="InterPro" id="IPR011009">
    <property type="entry name" value="Kinase-like_dom_sf"/>
</dbReference>
<dbReference type="EMBL" id="ML211601">
    <property type="protein sequence ID" value="TFK81464.1"/>
    <property type="molecule type" value="Genomic_DNA"/>
</dbReference>
<feature type="compositionally biased region" description="Polar residues" evidence="1">
    <location>
        <begin position="784"/>
        <end position="795"/>
    </location>
</feature>
<dbReference type="Pfam" id="PF17667">
    <property type="entry name" value="Pkinase_fungal"/>
    <property type="match status" value="2"/>
</dbReference>
<accession>A0A5C3NVV6</accession>
<sequence>MRWVPCRVDDWFERCMPGTEAPPEGMAFEAMDVPRHGPKRRMYPGIHKGCIGYLNTVGCTDFTVRCTDPLKDEGTAEVDSAEELTDYNTDRPDLVVFPTHPDALEAYRWKGDVKQPGAKHSPSSGSTQGPLPVIDVSRDEIPDRDASEAQDAPVFRGQMSWAWAEVVIEVKRSRDHFPFLHATGGKTAGFPDGETHVFAREQIADYAVEVFKHQHRLFIFTILILDDHARLACFDREGAMVSQAFDYRKYPQVLGQFFYRAFNPAARREQRGHDPTACVASKAEQEIFVNAHKAFANTPVVEKALKRAVSASYPVYKINMTGMWSADGLPLTTESPGTQSTHVRLVGRPEFCSASLVGRGTKGFVALDIGLTPDRDDGLAPDVGSASEVEVEAPKAIFIKDTWRPDSSDIVPEGEHYKVLWSKALSEESDDTDPDERKAYIPTLICMGDVVSPVAHVAAGSITDPPAPSSTSQTTEAPQVQRTLPRPLTRPDGDLPRIHHRIAIKEICSTLEDFNDPYELMVGVYFALLAHQFAWEKCGILHRDISVGNILLYYDGPRRIGLLADWDLAKTKEQLQKQQATQLSRAGTWPFMSALLQKYANKPHELADDLESFLHVLNWCAWKYFWHEVSSRRANLAMMFFMMFDMVVQDPPELAQSHGYSSVARGYADKLRYVRNGVVFVQGLPEGHPFTILLAEVTAIIKQHYDTIDFAVLDKPIAPQQTSTRVASVPRLVQLPRLDPRNMISADVRQRLEAKAKETAASRVGSTISAQGTATAATGVPHSGTGSSSVQAARSTAVSPLQDHISIMDSFYDLLDPSNWEDEAKHLTLWKIENQVLYFDDDLPNSRNSASSPGGRGSKRSGELASEVETSTAYVPGDVFSSQPASGQQVQLKRGEPDNPDDPHNTEKDEVRTFKKAKSAEPSES</sequence>
<dbReference type="InParanoid" id="A0A5C3NVV6"/>
<feature type="compositionally biased region" description="Polar residues" evidence="1">
    <location>
        <begin position="764"/>
        <end position="776"/>
    </location>
</feature>
<dbReference type="PANTHER" id="PTHR38248">
    <property type="entry name" value="FUNK1 6"/>
    <property type="match status" value="1"/>
</dbReference>
<dbReference type="Proteomes" id="UP000308197">
    <property type="component" value="Unassembled WGS sequence"/>
</dbReference>
<dbReference type="InterPro" id="IPR008266">
    <property type="entry name" value="Tyr_kinase_AS"/>
</dbReference>
<dbReference type="PANTHER" id="PTHR38248:SF2">
    <property type="entry name" value="FUNK1 11"/>
    <property type="match status" value="1"/>
</dbReference>
<feature type="compositionally biased region" description="Polar residues" evidence="1">
    <location>
        <begin position="880"/>
        <end position="891"/>
    </location>
</feature>
<feature type="domain" description="Fungal-type protein kinase" evidence="2">
    <location>
        <begin position="199"/>
        <end position="298"/>
    </location>
</feature>
<dbReference type="PROSITE" id="PS00109">
    <property type="entry name" value="PROTEIN_KINASE_TYR"/>
    <property type="match status" value="1"/>
</dbReference>
<feature type="region of interest" description="Disordered" evidence="1">
    <location>
        <begin position="113"/>
        <end position="135"/>
    </location>
</feature>